<reference evidence="3 4" key="1">
    <citation type="submission" date="2011-02" db="EMBL/GenBank/DDBJ databases">
        <title>The Genome Sequence of Sphaeroforma arctica JP610.</title>
        <authorList>
            <consortium name="The Broad Institute Genome Sequencing Platform"/>
            <person name="Russ C."/>
            <person name="Cuomo C."/>
            <person name="Young S.K."/>
            <person name="Zeng Q."/>
            <person name="Gargeya S."/>
            <person name="Alvarado L."/>
            <person name="Berlin A."/>
            <person name="Chapman S.B."/>
            <person name="Chen Z."/>
            <person name="Freedman E."/>
            <person name="Gellesch M."/>
            <person name="Goldberg J."/>
            <person name="Griggs A."/>
            <person name="Gujja S."/>
            <person name="Heilman E."/>
            <person name="Heiman D."/>
            <person name="Howarth C."/>
            <person name="Mehta T."/>
            <person name="Neiman D."/>
            <person name="Pearson M."/>
            <person name="Roberts A."/>
            <person name="Saif S."/>
            <person name="Shea T."/>
            <person name="Shenoy N."/>
            <person name="Sisk P."/>
            <person name="Stolte C."/>
            <person name="Sykes S."/>
            <person name="White J."/>
            <person name="Yandava C."/>
            <person name="Burger G."/>
            <person name="Gray M.W."/>
            <person name="Holland P.W.H."/>
            <person name="King N."/>
            <person name="Lang F.B.F."/>
            <person name="Roger A.J."/>
            <person name="Ruiz-Trillo I."/>
            <person name="Haas B."/>
            <person name="Nusbaum C."/>
            <person name="Birren B."/>
        </authorList>
    </citation>
    <scope>NUCLEOTIDE SEQUENCE [LARGE SCALE GENOMIC DNA]</scope>
    <source>
        <strain evidence="3 4">JP610</strain>
    </source>
</reference>
<name>A0A0L0F057_9EUKA</name>
<feature type="compositionally biased region" description="Polar residues" evidence="1">
    <location>
        <begin position="26"/>
        <end position="36"/>
    </location>
</feature>
<feature type="region of interest" description="Disordered" evidence="1">
    <location>
        <begin position="13"/>
        <end position="70"/>
    </location>
</feature>
<feature type="compositionally biased region" description="Low complexity" evidence="1">
    <location>
        <begin position="48"/>
        <end position="57"/>
    </location>
</feature>
<evidence type="ECO:0000313" key="4">
    <source>
        <dbReference type="Proteomes" id="UP000054560"/>
    </source>
</evidence>
<organism evidence="3 4">
    <name type="scientific">Sphaeroforma arctica JP610</name>
    <dbReference type="NCBI Taxonomy" id="667725"/>
    <lineage>
        <taxon>Eukaryota</taxon>
        <taxon>Ichthyosporea</taxon>
        <taxon>Ichthyophonida</taxon>
        <taxon>Sphaeroforma</taxon>
    </lineage>
</organism>
<keyword evidence="4" id="KW-1185">Reference proteome</keyword>
<evidence type="ECO:0000256" key="1">
    <source>
        <dbReference type="SAM" id="MobiDB-lite"/>
    </source>
</evidence>
<evidence type="ECO:0000259" key="2">
    <source>
        <dbReference type="PROSITE" id="PS50020"/>
    </source>
</evidence>
<dbReference type="PROSITE" id="PS50020">
    <property type="entry name" value="WW_DOMAIN_2"/>
    <property type="match status" value="1"/>
</dbReference>
<gene>
    <name evidence="3" type="ORF">SARC_17438</name>
</gene>
<dbReference type="Proteomes" id="UP000054560">
    <property type="component" value="Unassembled WGS sequence"/>
</dbReference>
<dbReference type="AlphaFoldDB" id="A0A0L0F057"/>
<dbReference type="GeneID" id="25917942"/>
<sequence>YYVNNITQITSWVPPVSLPRSPGTPDRTSVGPSNDASPHMRQQPPETPTTTPTGLPTGWDAQWSKDEMRW</sequence>
<dbReference type="InterPro" id="IPR001202">
    <property type="entry name" value="WW_dom"/>
</dbReference>
<dbReference type="RefSeq" id="XP_014143943.1">
    <property type="nucleotide sequence ID" value="XM_014288468.1"/>
</dbReference>
<evidence type="ECO:0000313" key="3">
    <source>
        <dbReference type="EMBL" id="KNC70041.1"/>
    </source>
</evidence>
<accession>A0A0L0F057</accession>
<feature type="non-terminal residue" evidence="3">
    <location>
        <position position="1"/>
    </location>
</feature>
<feature type="domain" description="WW" evidence="2">
    <location>
        <begin position="1"/>
        <end position="17"/>
    </location>
</feature>
<proteinExistence type="predicted"/>
<dbReference type="EMBL" id="KQ252362">
    <property type="protein sequence ID" value="KNC70041.1"/>
    <property type="molecule type" value="Genomic_DNA"/>
</dbReference>
<protein>
    <recommendedName>
        <fullName evidence="2">WW domain-containing protein</fullName>
    </recommendedName>
</protein>